<dbReference type="InterPro" id="IPR018363">
    <property type="entry name" value="CD59_antigen_CS"/>
</dbReference>
<reference evidence="9" key="1">
    <citation type="thesis" date="2020" institute="ProQuest LLC" country="789 East Eisenhower Parkway, Ann Arbor, MI, USA">
        <title>Comparative Genomics and Chromosome Evolution.</title>
        <authorList>
            <person name="Mudd A.B."/>
        </authorList>
    </citation>
    <scope>NUCLEOTIDE SEQUENCE</scope>
    <source>
        <strain evidence="9">Female2</strain>
        <tissue evidence="9">Blood</tissue>
    </source>
</reference>
<keyword evidence="10" id="KW-1185">Reference proteome</keyword>
<comment type="subcellular location">
    <subcellularLocation>
        <location evidence="1">Cell membrane</location>
        <topology evidence="1">Lipid-anchor</topology>
        <topology evidence="1">GPI-anchor</topology>
    </subcellularLocation>
</comment>
<keyword evidence="2" id="KW-1003">Cell membrane</keyword>
<organism evidence="9 10">
    <name type="scientific">Hymenochirus boettgeri</name>
    <name type="common">Congo dwarf clawed frog</name>
    <dbReference type="NCBI Taxonomy" id="247094"/>
    <lineage>
        <taxon>Eukaryota</taxon>
        <taxon>Metazoa</taxon>
        <taxon>Chordata</taxon>
        <taxon>Craniata</taxon>
        <taxon>Vertebrata</taxon>
        <taxon>Euteleostomi</taxon>
        <taxon>Amphibia</taxon>
        <taxon>Batrachia</taxon>
        <taxon>Anura</taxon>
        <taxon>Pipoidea</taxon>
        <taxon>Pipidae</taxon>
        <taxon>Pipinae</taxon>
        <taxon>Hymenochirus</taxon>
    </lineage>
</organism>
<gene>
    <name evidence="9" type="ORF">GDO86_012250</name>
</gene>
<evidence type="ECO:0000256" key="1">
    <source>
        <dbReference type="ARBA" id="ARBA00004609"/>
    </source>
</evidence>
<name>A0A8T2IS85_9PIPI</name>
<proteinExistence type="predicted"/>
<dbReference type="Pfam" id="PF00021">
    <property type="entry name" value="UPAR_LY6"/>
    <property type="match status" value="2"/>
</dbReference>
<dbReference type="Proteomes" id="UP000812440">
    <property type="component" value="Chromosome 7"/>
</dbReference>
<sequence>AETGNVQCFSCIDRNDGGCLKNRVGTVTCNPDEKCAETITTIETSHNQTNILTKGCGDGRLENTLEDFTFHGINAYIRSSQCNGSFCNTNLKTDQNESSDTEYSNPNGVQCYSCIGNRGGECSTLKASVVNCYSKYRFCFDGNVTLTIGNFSAVIPLKSCSRTSRCPVQMFSSNEVTLKIKGACCEGNLCNQDLSNKTQYTDLSPLVPLDELVTKNTSISSTSVPEMS</sequence>
<evidence type="ECO:0000256" key="3">
    <source>
        <dbReference type="ARBA" id="ARBA00022622"/>
    </source>
</evidence>
<dbReference type="InterPro" id="IPR016054">
    <property type="entry name" value="LY6_UPA_recep-like"/>
</dbReference>
<evidence type="ECO:0000313" key="10">
    <source>
        <dbReference type="Proteomes" id="UP000812440"/>
    </source>
</evidence>
<dbReference type="OrthoDB" id="9834667at2759"/>
<dbReference type="GO" id="GO:0098552">
    <property type="term" value="C:side of membrane"/>
    <property type="evidence" value="ECO:0007669"/>
    <property type="project" value="UniProtKB-KW"/>
</dbReference>
<dbReference type="Gene3D" id="2.10.60.10">
    <property type="entry name" value="CD59"/>
    <property type="match status" value="2"/>
</dbReference>
<accession>A0A8T2IS85</accession>
<feature type="non-terminal residue" evidence="9">
    <location>
        <position position="1"/>
    </location>
</feature>
<comment type="caution">
    <text evidence="9">The sequence shown here is derived from an EMBL/GenBank/DDBJ whole genome shotgun (WGS) entry which is preliminary data.</text>
</comment>
<protein>
    <recommendedName>
        <fullName evidence="8">UPAR/Ly6 domain-containing protein</fullName>
    </recommendedName>
</protein>
<evidence type="ECO:0000256" key="2">
    <source>
        <dbReference type="ARBA" id="ARBA00022475"/>
    </source>
</evidence>
<feature type="non-terminal residue" evidence="9">
    <location>
        <position position="228"/>
    </location>
</feature>
<dbReference type="PANTHER" id="PTHR10624">
    <property type="entry name" value="UROKINASE PLASMINOGEN ACTIVATOR SURFACE RECEPTOR-RELATED"/>
    <property type="match status" value="1"/>
</dbReference>
<dbReference type="GO" id="GO:0005886">
    <property type="term" value="C:plasma membrane"/>
    <property type="evidence" value="ECO:0007669"/>
    <property type="project" value="UniProtKB-SubCell"/>
</dbReference>
<dbReference type="AlphaFoldDB" id="A0A8T2IS85"/>
<evidence type="ECO:0000256" key="6">
    <source>
        <dbReference type="ARBA" id="ARBA00023180"/>
    </source>
</evidence>
<keyword evidence="6" id="KW-0325">Glycoprotein</keyword>
<feature type="domain" description="UPAR/Ly6" evidence="8">
    <location>
        <begin position="6"/>
        <end position="96"/>
    </location>
</feature>
<evidence type="ECO:0000256" key="4">
    <source>
        <dbReference type="ARBA" id="ARBA00022729"/>
    </source>
</evidence>
<evidence type="ECO:0000256" key="5">
    <source>
        <dbReference type="ARBA" id="ARBA00023136"/>
    </source>
</evidence>
<keyword evidence="4" id="KW-0732">Signal</keyword>
<keyword evidence="3" id="KW-0336">GPI-anchor</keyword>
<dbReference type="PANTHER" id="PTHR10624:SF8">
    <property type="entry name" value="LY6_PLAUR DOMAIN-CONTAINING PROTEIN 3"/>
    <property type="match status" value="1"/>
</dbReference>
<dbReference type="SMART" id="SM00134">
    <property type="entry name" value="LU"/>
    <property type="match status" value="2"/>
</dbReference>
<feature type="domain" description="UPAR/Ly6" evidence="8">
    <location>
        <begin position="109"/>
        <end position="204"/>
    </location>
</feature>
<evidence type="ECO:0000313" key="9">
    <source>
        <dbReference type="EMBL" id="KAG8433808.1"/>
    </source>
</evidence>
<dbReference type="SUPFAM" id="SSF57302">
    <property type="entry name" value="Snake toxin-like"/>
    <property type="match status" value="2"/>
</dbReference>
<keyword evidence="5" id="KW-0472">Membrane</keyword>
<dbReference type="EMBL" id="JAACNH010000008">
    <property type="protein sequence ID" value="KAG8433808.1"/>
    <property type="molecule type" value="Genomic_DNA"/>
</dbReference>
<keyword evidence="7" id="KW-0449">Lipoprotein</keyword>
<evidence type="ECO:0000259" key="8">
    <source>
        <dbReference type="SMART" id="SM00134"/>
    </source>
</evidence>
<dbReference type="PROSITE" id="PS00983">
    <property type="entry name" value="LY6_UPAR"/>
    <property type="match status" value="1"/>
</dbReference>
<evidence type="ECO:0000256" key="7">
    <source>
        <dbReference type="ARBA" id="ARBA00023288"/>
    </source>
</evidence>
<dbReference type="InterPro" id="IPR045860">
    <property type="entry name" value="Snake_toxin-like_sf"/>
</dbReference>